<dbReference type="Pfam" id="PF00149">
    <property type="entry name" value="Metallophos"/>
    <property type="match status" value="1"/>
</dbReference>
<accession>A0ABU1AEQ0</accession>
<reference evidence="2 3" key="1">
    <citation type="submission" date="2023-04" db="EMBL/GenBank/DDBJ databases">
        <title>A novel bacteria isolated from coastal sediment.</title>
        <authorList>
            <person name="Liu X.-J."/>
            <person name="Du Z.-J."/>
        </authorList>
    </citation>
    <scope>NUCLEOTIDE SEQUENCE [LARGE SCALE GENOMIC DNA]</scope>
    <source>
        <strain evidence="2 3">SDUM461004</strain>
    </source>
</reference>
<feature type="domain" description="Calcineurin-like phosphoesterase" evidence="1">
    <location>
        <begin position="3"/>
        <end position="176"/>
    </location>
</feature>
<proteinExistence type="predicted"/>
<evidence type="ECO:0000259" key="1">
    <source>
        <dbReference type="Pfam" id="PF00149"/>
    </source>
</evidence>
<dbReference type="InterPro" id="IPR004843">
    <property type="entry name" value="Calcineurin-like_PHP"/>
</dbReference>
<dbReference type="RefSeq" id="WP_308983747.1">
    <property type="nucleotide sequence ID" value="NZ_JARXIC010000003.1"/>
</dbReference>
<protein>
    <submittedName>
        <fullName evidence="2">Metallophosphoesterase</fullName>
    </submittedName>
</protein>
<sequence length="226" mass="25364">MPRTIAIGDVHGCADEFEELLQALELKPDDRIIQVGDLVNRGPDSHRAIELARKYEVEAILGNHELRLLTARNQEKSSLLKDYDRETICQLTEEDWLYLEAMPSVLYSARIETVFVHGGFLPNIPWQKQAIETITSIQVIDKKGNAAKRSDAPDAPPWADSWRGSPFVVYGHTPRPNVLERPGSIGIDTGCVYGGHLTAYIIEDQSLVQVRARQAYAHSKRLPDPI</sequence>
<gene>
    <name evidence="2" type="ORF">QEH59_02315</name>
</gene>
<dbReference type="InterPro" id="IPR029052">
    <property type="entry name" value="Metallo-depent_PP-like"/>
</dbReference>
<organism evidence="2 3">
    <name type="scientific">Thalassobacterium sedimentorum</name>
    <dbReference type="NCBI Taxonomy" id="3041258"/>
    <lineage>
        <taxon>Bacteria</taxon>
        <taxon>Pseudomonadati</taxon>
        <taxon>Verrucomicrobiota</taxon>
        <taxon>Opitutia</taxon>
        <taxon>Puniceicoccales</taxon>
        <taxon>Coraliomargaritaceae</taxon>
        <taxon>Thalassobacterium</taxon>
    </lineage>
</organism>
<evidence type="ECO:0000313" key="3">
    <source>
        <dbReference type="Proteomes" id="UP001243717"/>
    </source>
</evidence>
<comment type="caution">
    <text evidence="2">The sequence shown here is derived from an EMBL/GenBank/DDBJ whole genome shotgun (WGS) entry which is preliminary data.</text>
</comment>
<dbReference type="PANTHER" id="PTHR42850">
    <property type="entry name" value="METALLOPHOSPHOESTERASE"/>
    <property type="match status" value="1"/>
</dbReference>
<dbReference type="InterPro" id="IPR050126">
    <property type="entry name" value="Ap4A_hydrolase"/>
</dbReference>
<dbReference type="Proteomes" id="UP001243717">
    <property type="component" value="Unassembled WGS sequence"/>
</dbReference>
<keyword evidence="3" id="KW-1185">Reference proteome</keyword>
<dbReference type="PANTHER" id="PTHR42850:SF4">
    <property type="entry name" value="ZINC-DEPENDENT ENDOPOLYPHOSPHATASE"/>
    <property type="match status" value="1"/>
</dbReference>
<evidence type="ECO:0000313" key="2">
    <source>
        <dbReference type="EMBL" id="MDQ8193242.1"/>
    </source>
</evidence>
<dbReference type="Gene3D" id="3.60.21.10">
    <property type="match status" value="1"/>
</dbReference>
<name>A0ABU1AEQ0_9BACT</name>
<dbReference type="SUPFAM" id="SSF56300">
    <property type="entry name" value="Metallo-dependent phosphatases"/>
    <property type="match status" value="1"/>
</dbReference>
<dbReference type="EMBL" id="JARXIC010000003">
    <property type="protein sequence ID" value="MDQ8193242.1"/>
    <property type="molecule type" value="Genomic_DNA"/>
</dbReference>